<evidence type="ECO:0000256" key="10">
    <source>
        <dbReference type="ARBA" id="ARBA00023136"/>
    </source>
</evidence>
<dbReference type="GO" id="GO:0016887">
    <property type="term" value="F:ATP hydrolysis activity"/>
    <property type="evidence" value="ECO:0007669"/>
    <property type="project" value="InterPro"/>
</dbReference>
<protein>
    <recommendedName>
        <fullName evidence="11">ABC transporter domain-containing protein</fullName>
    </recommendedName>
</protein>
<dbReference type="PROSITE" id="PS00211">
    <property type="entry name" value="ABC_TRANSPORTER_1"/>
    <property type="match status" value="1"/>
</dbReference>
<dbReference type="InterPro" id="IPR050107">
    <property type="entry name" value="ABC_carbohydrate_import_ATPase"/>
</dbReference>
<feature type="domain" description="ABC transporter" evidence="11">
    <location>
        <begin position="259"/>
        <end position="501"/>
    </location>
</feature>
<keyword evidence="4" id="KW-1003">Cell membrane</keyword>
<proteinExistence type="predicted"/>
<dbReference type="Pfam" id="PF00005">
    <property type="entry name" value="ABC_tran"/>
    <property type="match status" value="2"/>
</dbReference>
<organism evidence="12">
    <name type="scientific">marine metagenome</name>
    <dbReference type="NCBI Taxonomy" id="408172"/>
    <lineage>
        <taxon>unclassified sequences</taxon>
        <taxon>metagenomes</taxon>
        <taxon>ecological metagenomes</taxon>
    </lineage>
</organism>
<dbReference type="SUPFAM" id="SSF52540">
    <property type="entry name" value="P-loop containing nucleoside triphosphate hydrolases"/>
    <property type="match status" value="2"/>
</dbReference>
<dbReference type="InterPro" id="IPR003593">
    <property type="entry name" value="AAA+_ATPase"/>
</dbReference>
<keyword evidence="8" id="KW-0067">ATP-binding</keyword>
<dbReference type="FunFam" id="3.40.50.300:FF:000126">
    <property type="entry name" value="Galactose/methyl galactoside import ATP-binding protein MglA"/>
    <property type="match status" value="1"/>
</dbReference>
<evidence type="ECO:0000259" key="11">
    <source>
        <dbReference type="PROSITE" id="PS50893"/>
    </source>
</evidence>
<dbReference type="GO" id="GO:0005524">
    <property type="term" value="F:ATP binding"/>
    <property type="evidence" value="ECO:0007669"/>
    <property type="project" value="UniProtKB-KW"/>
</dbReference>
<gene>
    <name evidence="12" type="ORF">METZ01_LOCUS104031</name>
</gene>
<dbReference type="PROSITE" id="PS50893">
    <property type="entry name" value="ABC_TRANSPORTER_2"/>
    <property type="match status" value="2"/>
</dbReference>
<evidence type="ECO:0000256" key="3">
    <source>
        <dbReference type="ARBA" id="ARBA00022448"/>
    </source>
</evidence>
<keyword evidence="6" id="KW-0677">Repeat</keyword>
<dbReference type="PANTHER" id="PTHR43790:SF3">
    <property type="entry name" value="D-ALLOSE IMPORT ATP-BINDING PROTEIN ALSA-RELATED"/>
    <property type="match status" value="1"/>
</dbReference>
<dbReference type="AlphaFoldDB" id="A0A381WGU1"/>
<dbReference type="FunFam" id="3.40.50.300:FF:000127">
    <property type="entry name" value="Ribose import ATP-binding protein RbsA"/>
    <property type="match status" value="1"/>
</dbReference>
<keyword evidence="3" id="KW-0813">Transport</keyword>
<dbReference type="InterPro" id="IPR027417">
    <property type="entry name" value="P-loop_NTPase"/>
</dbReference>
<evidence type="ECO:0000256" key="2">
    <source>
        <dbReference type="ARBA" id="ARBA00004533"/>
    </source>
</evidence>
<evidence type="ECO:0000256" key="7">
    <source>
        <dbReference type="ARBA" id="ARBA00022741"/>
    </source>
</evidence>
<evidence type="ECO:0000256" key="6">
    <source>
        <dbReference type="ARBA" id="ARBA00022737"/>
    </source>
</evidence>
<dbReference type="SMART" id="SM00382">
    <property type="entry name" value="AAA"/>
    <property type="match status" value="2"/>
</dbReference>
<dbReference type="InterPro" id="IPR017871">
    <property type="entry name" value="ABC_transporter-like_CS"/>
</dbReference>
<keyword evidence="10" id="KW-0472">Membrane</keyword>
<keyword evidence="9" id="KW-1278">Translocase</keyword>
<evidence type="ECO:0000256" key="9">
    <source>
        <dbReference type="ARBA" id="ARBA00022967"/>
    </source>
</evidence>
<evidence type="ECO:0000256" key="5">
    <source>
        <dbReference type="ARBA" id="ARBA00022597"/>
    </source>
</evidence>
<keyword evidence="5" id="KW-0762">Sugar transport</keyword>
<dbReference type="EMBL" id="UINC01011622">
    <property type="protein sequence ID" value="SVA51177.1"/>
    <property type="molecule type" value="Genomic_DNA"/>
</dbReference>
<dbReference type="CDD" id="cd03215">
    <property type="entry name" value="ABC_Carb_Monos_II"/>
    <property type="match status" value="1"/>
</dbReference>
<sequence>MGGESPSSVSLLRMTGITKAFPGVQALKGINLELWAGEVLALLGENGAGKSTLIKILGGAHQPDEGTLELDDQPLEIRQPTDSQAAGIAIIYQEFNLVPGLSARENIFLGQETTRAGFIAADEERGRVRELFARLGADIDPELPCGELSVAEQQEVEIAKALSQNARLIVMDEPTAALSPSEVERLLEVVGELKAQGIGIIYISHRLNEIFEIADRVTVLRDGGHVGTKPIGEFTRDSMIKMMVGRSLDQEFPKAAAELGEERLVVHGLSRGRRVRKVSFGVRRGEVLGLTGLVGAGRTETARLIFGADHPEGGTVKLDGKELRIRSPRDAVAAGICLLTEDRKAQGLVLGQSVRENFGLPNLPSFARLGFIDQKREAKALDVHVDKLRIKLAGPDQTAGTLSGGNQQKVVLAKWLERNAEVIIFDEPTRGIDVGAKYEIYQLINKLAAAGKAILMISSELPEVLGMSDRILVMHEGRVTGEITDVAGATQADIMQLAVGTADMAA</sequence>
<feature type="domain" description="ABC transporter" evidence="11">
    <location>
        <begin position="12"/>
        <end position="247"/>
    </location>
</feature>
<dbReference type="GO" id="GO:0005886">
    <property type="term" value="C:plasma membrane"/>
    <property type="evidence" value="ECO:0007669"/>
    <property type="project" value="UniProtKB-SubCell"/>
</dbReference>
<evidence type="ECO:0000256" key="8">
    <source>
        <dbReference type="ARBA" id="ARBA00022840"/>
    </source>
</evidence>
<dbReference type="Gene3D" id="3.40.50.300">
    <property type="entry name" value="P-loop containing nucleotide triphosphate hydrolases"/>
    <property type="match status" value="2"/>
</dbReference>
<evidence type="ECO:0000256" key="1">
    <source>
        <dbReference type="ARBA" id="ARBA00004202"/>
    </source>
</evidence>
<dbReference type="InterPro" id="IPR003439">
    <property type="entry name" value="ABC_transporter-like_ATP-bd"/>
</dbReference>
<comment type="subcellular location">
    <subcellularLocation>
        <location evidence="2">Cell inner membrane</location>
    </subcellularLocation>
    <subcellularLocation>
        <location evidence="1">Cell membrane</location>
        <topology evidence="1">Peripheral membrane protein</topology>
    </subcellularLocation>
</comment>
<accession>A0A381WGU1</accession>
<name>A0A381WGU1_9ZZZZ</name>
<reference evidence="12" key="1">
    <citation type="submission" date="2018-05" db="EMBL/GenBank/DDBJ databases">
        <authorList>
            <person name="Lanie J.A."/>
            <person name="Ng W.-L."/>
            <person name="Kazmierczak K.M."/>
            <person name="Andrzejewski T.M."/>
            <person name="Davidsen T.M."/>
            <person name="Wayne K.J."/>
            <person name="Tettelin H."/>
            <person name="Glass J.I."/>
            <person name="Rusch D."/>
            <person name="Podicherti R."/>
            <person name="Tsui H.-C.T."/>
            <person name="Winkler M.E."/>
        </authorList>
    </citation>
    <scope>NUCLEOTIDE SEQUENCE</scope>
</reference>
<dbReference type="CDD" id="cd03216">
    <property type="entry name" value="ABC_Carb_Monos_I"/>
    <property type="match status" value="1"/>
</dbReference>
<dbReference type="PANTHER" id="PTHR43790">
    <property type="entry name" value="CARBOHYDRATE TRANSPORT ATP-BINDING PROTEIN MG119-RELATED"/>
    <property type="match status" value="1"/>
</dbReference>
<keyword evidence="7" id="KW-0547">Nucleotide-binding</keyword>
<evidence type="ECO:0000256" key="4">
    <source>
        <dbReference type="ARBA" id="ARBA00022475"/>
    </source>
</evidence>
<evidence type="ECO:0000313" key="12">
    <source>
        <dbReference type="EMBL" id="SVA51177.1"/>
    </source>
</evidence>